<organism evidence="1 2">
    <name type="scientific">Allofrancisella inopinata</name>
    <dbReference type="NCBI Taxonomy" id="1085647"/>
    <lineage>
        <taxon>Bacteria</taxon>
        <taxon>Pseudomonadati</taxon>
        <taxon>Pseudomonadota</taxon>
        <taxon>Gammaproteobacteria</taxon>
        <taxon>Thiotrichales</taxon>
        <taxon>Francisellaceae</taxon>
        <taxon>Allofrancisella</taxon>
    </lineage>
</organism>
<keyword evidence="2" id="KW-1185">Reference proteome</keyword>
<protein>
    <submittedName>
        <fullName evidence="1">Uncharacterized protein</fullName>
    </submittedName>
</protein>
<proteinExistence type="predicted"/>
<evidence type="ECO:0000313" key="1">
    <source>
        <dbReference type="EMBL" id="QIV96069.1"/>
    </source>
</evidence>
<reference evidence="1 2" key="1">
    <citation type="submission" date="2019-03" db="EMBL/GenBank/DDBJ databases">
        <title>Complete Genome Sequence of Allofrancisella inopinata Strain SYSU YG23 Isolated from Water-Cooling Systems in China.</title>
        <authorList>
            <person name="Ohrman C."/>
            <person name="Uneklint I."/>
            <person name="Sjodin A."/>
        </authorList>
    </citation>
    <scope>NUCLEOTIDE SEQUENCE [LARGE SCALE GENOMIC DNA]</scope>
    <source>
        <strain evidence="1 2">SYSU YG23</strain>
    </source>
</reference>
<dbReference type="KEGG" id="aii:E4K63_04185"/>
<sequence length="327" mass="37907">MKLVFMVYPCDVKQASNKPDFDLENEKSKRDFNLQVKTLGNYEYKVNKQTSENRLGMWFSANSLDMCKKKINEFVEINKAKLFEKNGLIYSLKKVDISVIFVGHGLPTKRTMSFFNEIIDWDVIGSMLRYILSLGGHRIASLDDGKNSVKFLHCFGAAPRMTESLFNKTDSKMKKYVKNDFPGEVPIYEFIFPYIDGIKIKITSFFSVVFINLNTSKLSAQGSYGIYEEKNIKPLICNVDENGNITFLYGKKQISKLDTEDINNLSIMMRPLEKYFEVNFEAIYNNKNHSDLVKMWEKIINYISLGEFRLAMTLVKNLNDMIDTRQI</sequence>
<dbReference type="AlphaFoldDB" id="A0AAE6YJQ2"/>
<accession>A0AAE6YJQ2</accession>
<name>A0AAE6YJQ2_9GAMM</name>
<gene>
    <name evidence="1" type="ORF">E4K63_04185</name>
</gene>
<dbReference type="RefSeq" id="WP_133941852.1">
    <property type="nucleotide sequence ID" value="NZ_CP038241.1"/>
</dbReference>
<dbReference type="EMBL" id="CP038241">
    <property type="protein sequence ID" value="QIV96069.1"/>
    <property type="molecule type" value="Genomic_DNA"/>
</dbReference>
<evidence type="ECO:0000313" key="2">
    <source>
        <dbReference type="Proteomes" id="UP000502004"/>
    </source>
</evidence>
<dbReference type="Proteomes" id="UP000502004">
    <property type="component" value="Chromosome"/>
</dbReference>